<reference evidence="1 2" key="1">
    <citation type="submission" date="2015-01" db="EMBL/GenBank/DDBJ databases">
        <title>Genome of allotetraploid Gossypium barbadense reveals genomic plasticity and fiber elongation in cotton evolution.</title>
        <authorList>
            <person name="Chen X."/>
            <person name="Liu X."/>
            <person name="Zhao B."/>
            <person name="Zheng H."/>
            <person name="Hu Y."/>
            <person name="Lu G."/>
            <person name="Yang C."/>
            <person name="Chen J."/>
            <person name="Shan C."/>
            <person name="Zhang L."/>
            <person name="Zhou Y."/>
            <person name="Wang L."/>
            <person name="Guo W."/>
            <person name="Bai Y."/>
            <person name="Ruan J."/>
            <person name="Shangguan X."/>
            <person name="Mao Y."/>
            <person name="Jiang J."/>
            <person name="Zhu Y."/>
            <person name="Lei J."/>
            <person name="Kang H."/>
            <person name="Chen S."/>
            <person name="He X."/>
            <person name="Wang R."/>
            <person name="Wang Y."/>
            <person name="Chen J."/>
            <person name="Wang L."/>
            <person name="Yu S."/>
            <person name="Wang B."/>
            <person name="Wei J."/>
            <person name="Song S."/>
            <person name="Lu X."/>
            <person name="Gao Z."/>
            <person name="Gu W."/>
            <person name="Deng X."/>
            <person name="Ma D."/>
            <person name="Wang S."/>
            <person name="Liang W."/>
            <person name="Fang L."/>
            <person name="Cai C."/>
            <person name="Zhu X."/>
            <person name="Zhou B."/>
            <person name="Zhang Y."/>
            <person name="Chen Z."/>
            <person name="Xu S."/>
            <person name="Zhu R."/>
            <person name="Wang S."/>
            <person name="Zhang T."/>
            <person name="Zhao G."/>
        </authorList>
    </citation>
    <scope>NUCLEOTIDE SEQUENCE [LARGE SCALE GENOMIC DNA]</scope>
    <source>
        <strain evidence="2">cv. Xinhai21</strain>
        <tissue evidence="1">Leaf</tissue>
    </source>
</reference>
<dbReference type="AlphaFoldDB" id="A0A2P5W904"/>
<dbReference type="OrthoDB" id="1000528at2759"/>
<sequence length="174" mass="20049">MDVVRRPQYHILHPARSVSKSGYVVHEGAIGSLFGWSQWIPSPPRDIKELYKVDMQRNNDKDWVEKHKEHIQAWDRRMESLPIREPFFSTNTAADIDYMMWFKVARKSYLLSPEARTQHYAPPPHVGSFFVPVDVCFGAPMSSHSSPHVDVDTDLDGWPDAGLCITTDDRQIPM</sequence>
<proteinExistence type="predicted"/>
<protein>
    <recommendedName>
        <fullName evidence="3">Aminotransferase-like plant mobile domain-containing protein</fullName>
    </recommendedName>
</protein>
<evidence type="ECO:0000313" key="2">
    <source>
        <dbReference type="Proteomes" id="UP000239757"/>
    </source>
</evidence>
<dbReference type="EMBL" id="KZ668546">
    <property type="protein sequence ID" value="PPR87531.1"/>
    <property type="molecule type" value="Genomic_DNA"/>
</dbReference>
<evidence type="ECO:0000313" key="1">
    <source>
        <dbReference type="EMBL" id="PPR87531.1"/>
    </source>
</evidence>
<dbReference type="Proteomes" id="UP000239757">
    <property type="component" value="Unassembled WGS sequence"/>
</dbReference>
<name>A0A2P5W904_GOSBA</name>
<accession>A0A2P5W904</accession>
<gene>
    <name evidence="1" type="ORF">GOBAR_AA33161</name>
</gene>
<organism evidence="1 2">
    <name type="scientific">Gossypium barbadense</name>
    <name type="common">Sea Island cotton</name>
    <name type="synonym">Hibiscus barbadensis</name>
    <dbReference type="NCBI Taxonomy" id="3634"/>
    <lineage>
        <taxon>Eukaryota</taxon>
        <taxon>Viridiplantae</taxon>
        <taxon>Streptophyta</taxon>
        <taxon>Embryophyta</taxon>
        <taxon>Tracheophyta</taxon>
        <taxon>Spermatophyta</taxon>
        <taxon>Magnoliopsida</taxon>
        <taxon>eudicotyledons</taxon>
        <taxon>Gunneridae</taxon>
        <taxon>Pentapetalae</taxon>
        <taxon>rosids</taxon>
        <taxon>malvids</taxon>
        <taxon>Malvales</taxon>
        <taxon>Malvaceae</taxon>
        <taxon>Malvoideae</taxon>
        <taxon>Gossypium</taxon>
    </lineage>
</organism>
<evidence type="ECO:0008006" key="3">
    <source>
        <dbReference type="Google" id="ProtNLM"/>
    </source>
</evidence>